<evidence type="ECO:0000256" key="1">
    <source>
        <dbReference type="SAM" id="MobiDB-lite"/>
    </source>
</evidence>
<feature type="compositionally biased region" description="Low complexity" evidence="1">
    <location>
        <begin position="240"/>
        <end position="254"/>
    </location>
</feature>
<reference evidence="2" key="2">
    <citation type="submission" date="2020-09" db="EMBL/GenBank/DDBJ databases">
        <authorList>
            <person name="Sun Q."/>
            <person name="Ohkuma M."/>
        </authorList>
    </citation>
    <scope>NUCLEOTIDE SEQUENCE</scope>
    <source>
        <strain evidence="2">JCM 4369</strain>
    </source>
</reference>
<comment type="caution">
    <text evidence="2">The sequence shown here is derived from an EMBL/GenBank/DDBJ whole genome shotgun (WGS) entry which is preliminary data.</text>
</comment>
<evidence type="ECO:0008006" key="4">
    <source>
        <dbReference type="Google" id="ProtNLM"/>
    </source>
</evidence>
<name>A0A918IBS9_9ACTN</name>
<dbReference type="EMBL" id="BMTD01000007">
    <property type="protein sequence ID" value="GGU98369.1"/>
    <property type="molecule type" value="Genomic_DNA"/>
</dbReference>
<feature type="compositionally biased region" description="Low complexity" evidence="1">
    <location>
        <begin position="210"/>
        <end position="232"/>
    </location>
</feature>
<proteinExistence type="predicted"/>
<keyword evidence="3" id="KW-1185">Reference proteome</keyword>
<evidence type="ECO:0000313" key="3">
    <source>
        <dbReference type="Proteomes" id="UP000618795"/>
    </source>
</evidence>
<accession>A0A918IBS9</accession>
<gene>
    <name evidence="2" type="ORF">GCM10010260_38260</name>
</gene>
<dbReference type="AlphaFoldDB" id="A0A918IBS9"/>
<feature type="region of interest" description="Disordered" evidence="1">
    <location>
        <begin position="210"/>
        <end position="271"/>
    </location>
</feature>
<reference evidence="2" key="1">
    <citation type="journal article" date="2014" name="Int. J. Syst. Evol. Microbiol.">
        <title>Complete genome sequence of Corynebacterium casei LMG S-19264T (=DSM 44701T), isolated from a smear-ripened cheese.</title>
        <authorList>
            <consortium name="US DOE Joint Genome Institute (JGI-PGF)"/>
            <person name="Walter F."/>
            <person name="Albersmeier A."/>
            <person name="Kalinowski J."/>
            <person name="Ruckert C."/>
        </authorList>
    </citation>
    <scope>NUCLEOTIDE SEQUENCE</scope>
    <source>
        <strain evidence="2">JCM 4369</strain>
    </source>
</reference>
<sequence>MALEGSLAEGFGNPSSDIDFLFLGRCEDDLPTMPSLLFVDGRRVEIRTRSVRQIADQFRAVEEGAERPGRLSEDLLNRCQRLLHSHPLRGHALVEEVKAMLPAERFGRITADWWAHRARQSLRQAIALVCLDESDEAVGWTRAGLLQTVKSWAAARGETYLEPKWLSLQLDRAGHPDVRDRYWQLDTTAPAPGAAFAPGAAAVSGSVPALGGASASDAAAGPGSVPASGAAPAPSPTPVPDTAAPEPGTVTAPSASPPPGAAPAPRSVPASRGVPAVAAAPAPGGVPAAGAAAEPDAVPAPVPAPASNAVAPAPAAVPAPVAAPASSAPASDAVLAPGAVTDPSGTPAPDAVRDHLTACLGFAADLGIAGVPWRPERLIVERVAGVTTWQTGERVHVIRCRRDVFVLGDDAGAVWRSLVLGRPLPRVLAQAKDTGVADPGPLLAAFLRHGLIRLAWKGGGTVIPSLPLSAPPGPLTPPPSTAQPLLSVHGAAVSGPRAIDLMPLPADRFAAAAMALVWSNVVVENAVEDVTGALRRGQWRVAELTARRAVHAALRGLLSAHGVHPLPADPGLVRRLDLLPPAIRPIGARAGDLLGRGVGSAEQGDTLLAALRAFIGQVRGAVGADSFPLSFDSAHTWRATLQLGYDWLRIGAHLDAQLPIEEARDLLAGHGTAPRPALERHQDP</sequence>
<protein>
    <recommendedName>
        <fullName evidence="4">Polymerase nucleotidyl transferase domain-containing protein</fullName>
    </recommendedName>
</protein>
<organism evidence="2 3">
    <name type="scientific">Streptomyces filipinensis</name>
    <dbReference type="NCBI Taxonomy" id="66887"/>
    <lineage>
        <taxon>Bacteria</taxon>
        <taxon>Bacillati</taxon>
        <taxon>Actinomycetota</taxon>
        <taxon>Actinomycetes</taxon>
        <taxon>Kitasatosporales</taxon>
        <taxon>Streptomycetaceae</taxon>
        <taxon>Streptomyces</taxon>
    </lineage>
</organism>
<dbReference type="Proteomes" id="UP000618795">
    <property type="component" value="Unassembled WGS sequence"/>
</dbReference>
<evidence type="ECO:0000313" key="2">
    <source>
        <dbReference type="EMBL" id="GGU98369.1"/>
    </source>
</evidence>